<evidence type="ECO:0000313" key="3">
    <source>
        <dbReference type="EMBL" id="MBK3331684.1"/>
    </source>
</evidence>
<dbReference type="InterPro" id="IPR001789">
    <property type="entry name" value="Sig_transdc_resp-reg_receiver"/>
</dbReference>
<dbReference type="PROSITE" id="PS50110">
    <property type="entry name" value="RESPONSE_REGULATORY"/>
    <property type="match status" value="1"/>
</dbReference>
<evidence type="ECO:0000256" key="1">
    <source>
        <dbReference type="PROSITE-ProRule" id="PRU00169"/>
    </source>
</evidence>
<feature type="domain" description="Response regulatory" evidence="2">
    <location>
        <begin position="2"/>
        <end position="119"/>
    </location>
</feature>
<proteinExistence type="predicted"/>
<protein>
    <submittedName>
        <fullName evidence="3">Response regulator</fullName>
    </submittedName>
</protein>
<dbReference type="SUPFAM" id="SSF52172">
    <property type="entry name" value="CheY-like"/>
    <property type="match status" value="1"/>
</dbReference>
<organism evidence="3 4">
    <name type="scientific">Persephonella atlantica</name>
    <dbReference type="NCBI Taxonomy" id="2699429"/>
    <lineage>
        <taxon>Bacteria</taxon>
        <taxon>Pseudomonadati</taxon>
        <taxon>Aquificota</taxon>
        <taxon>Aquificia</taxon>
        <taxon>Aquificales</taxon>
        <taxon>Hydrogenothermaceae</taxon>
        <taxon>Persephonella</taxon>
    </lineage>
</organism>
<name>A0ABS1GFI3_9AQUI</name>
<keyword evidence="4" id="KW-1185">Reference proteome</keyword>
<comment type="caution">
    <text evidence="3">The sequence shown here is derived from an EMBL/GenBank/DDBJ whole genome shotgun (WGS) entry which is preliminary data.</text>
</comment>
<evidence type="ECO:0000313" key="4">
    <source>
        <dbReference type="Proteomes" id="UP000772812"/>
    </source>
</evidence>
<dbReference type="RefSeq" id="WP_200673093.1">
    <property type="nucleotide sequence ID" value="NZ_JAACYA010000001.1"/>
</dbReference>
<comment type="caution">
    <text evidence="1">Lacks conserved residue(s) required for the propagation of feature annotation.</text>
</comment>
<accession>A0ABS1GFI3</accession>
<evidence type="ECO:0000259" key="2">
    <source>
        <dbReference type="PROSITE" id="PS50110"/>
    </source>
</evidence>
<sequence length="160" mass="18503">MKILLLDEDRATYQVLSEVAQLSGSEIIQITDIEKAKDYVKNNNDIDGIVAEQKIGEKPTWEIIQYMKNEEGVREIPFIILTESLTKDEKDFYQYMGVTAILEKPFNPLEVFTAIVEHLKKTKGEEYVKSKLEEEQVDKNALKKLIEKIVSFLKSIFSKK</sequence>
<gene>
    <name evidence="3" type="ORF">GWK41_01225</name>
</gene>
<dbReference type="SMART" id="SM00448">
    <property type="entry name" value="REC"/>
    <property type="match status" value="1"/>
</dbReference>
<dbReference type="Proteomes" id="UP000772812">
    <property type="component" value="Unassembled WGS sequence"/>
</dbReference>
<reference evidence="3 4" key="1">
    <citation type="journal article" date="2021" name="Syst. Appl. Microbiol.">
        <title>Persephonella atlantica sp. nov.: How to adapt to physico-chemical gradients in high temperature hydrothermal habitats.</title>
        <authorList>
            <person name="Francois D.X."/>
            <person name="Godfroy A."/>
            <person name="Mathien C."/>
            <person name="Aube J."/>
            <person name="Cathalot C."/>
            <person name="Lesongeur F."/>
            <person name="L'Haridon S."/>
            <person name="Philippon X."/>
            <person name="Roussel E.G."/>
        </authorList>
    </citation>
    <scope>NUCLEOTIDE SEQUENCE [LARGE SCALE GENOMIC DNA]</scope>
    <source>
        <strain evidence="3 4">MO1340</strain>
    </source>
</reference>
<dbReference type="EMBL" id="JAACYA010000001">
    <property type="protein sequence ID" value="MBK3331684.1"/>
    <property type="molecule type" value="Genomic_DNA"/>
</dbReference>
<dbReference type="Gene3D" id="3.40.50.2300">
    <property type="match status" value="1"/>
</dbReference>
<dbReference type="InterPro" id="IPR011006">
    <property type="entry name" value="CheY-like_superfamily"/>
</dbReference>